<feature type="compositionally biased region" description="Polar residues" evidence="1">
    <location>
        <begin position="479"/>
        <end position="497"/>
    </location>
</feature>
<feature type="region of interest" description="Disordered" evidence="1">
    <location>
        <begin position="472"/>
        <end position="562"/>
    </location>
</feature>
<dbReference type="InterPro" id="IPR036034">
    <property type="entry name" value="PDZ_sf"/>
</dbReference>
<keyword evidence="4" id="KW-1185">Reference proteome</keyword>
<evidence type="ECO:0000313" key="4">
    <source>
        <dbReference type="Proteomes" id="UP001651158"/>
    </source>
</evidence>
<name>A0ABR4QCS6_9CEST</name>
<dbReference type="SUPFAM" id="SSF50156">
    <property type="entry name" value="PDZ domain-like"/>
    <property type="match status" value="2"/>
</dbReference>
<accession>A0ABR4QCS6</accession>
<sequence>MTTSPTTSLDAIQFHEGASFPVDVSKTSSDDGKINLSDQMEGRIVIEEATSDDVLGKVGTLDSPQLGNDPEEVIEDGTSTSDVDKRSFHKASTPLMAGPVSGFYQAYPAKSVAFESDRTSAGHLLKPEDRVLLQNYWRSALNNDAEIIIGEYTLPSINAPLGISVETLGNIDRMGRQTDFKHQIIEVHGDGVVAKQTELKPMDEVLEVSGVTVMGKDSTILTVTLQKPPISGYLVCSRSSNTTSNQKPSLIGEKMSVIPEVSSAETTQSDTVPIELESGTERADTISSSDSKISDLRRKFEAFSQEMTPTPLKALVEEKVEEIKVGQRPPTQPREARDESLGPSDPSINLTNDPMEIVINKAKGELIGVTLGQRDDMRGGFTVTDISPNGALRRTLNSVVVYHRVPFNVGDVVTELNGKPLHHATLFGVQSLLWSMFSLEGNVSLKFMSKLSNKPQLTLSTEAHEECLLDKTPIPETTAAKSNASSVPGNSRLSSSGPFLLNTAPPAAETSAMHVPVSSMENTRLPPKSPERLNEAASSDDNSLTQSTNLNPNLGHSTDQWVPPHGFIKLMVERYMRTARST</sequence>
<dbReference type="PROSITE" id="PS50106">
    <property type="entry name" value="PDZ"/>
    <property type="match status" value="1"/>
</dbReference>
<gene>
    <name evidence="3" type="ORF">TcWFU_001109</name>
</gene>
<feature type="region of interest" description="Disordered" evidence="1">
    <location>
        <begin position="58"/>
        <end position="85"/>
    </location>
</feature>
<evidence type="ECO:0000313" key="3">
    <source>
        <dbReference type="EMBL" id="KAL5107317.1"/>
    </source>
</evidence>
<feature type="region of interest" description="Disordered" evidence="1">
    <location>
        <begin position="322"/>
        <end position="352"/>
    </location>
</feature>
<proteinExistence type="predicted"/>
<dbReference type="EMBL" id="JAKROA010000004">
    <property type="protein sequence ID" value="KAL5107317.1"/>
    <property type="molecule type" value="Genomic_DNA"/>
</dbReference>
<feature type="domain" description="PDZ" evidence="2">
    <location>
        <begin position="356"/>
        <end position="433"/>
    </location>
</feature>
<organism evidence="3 4">
    <name type="scientific">Taenia crassiceps</name>
    <dbReference type="NCBI Taxonomy" id="6207"/>
    <lineage>
        <taxon>Eukaryota</taxon>
        <taxon>Metazoa</taxon>
        <taxon>Spiralia</taxon>
        <taxon>Lophotrochozoa</taxon>
        <taxon>Platyhelminthes</taxon>
        <taxon>Cestoda</taxon>
        <taxon>Eucestoda</taxon>
        <taxon>Cyclophyllidea</taxon>
        <taxon>Taeniidae</taxon>
        <taxon>Taenia</taxon>
    </lineage>
</organism>
<dbReference type="InterPro" id="IPR001478">
    <property type="entry name" value="PDZ"/>
</dbReference>
<reference evidence="3 4" key="1">
    <citation type="journal article" date="2022" name="Front. Cell. Infect. Microbiol.">
        <title>The Genomes of Two Strains of Taenia crassiceps the Animal Model for the Study of Human Cysticercosis.</title>
        <authorList>
            <person name="Bobes R.J."/>
            <person name="Estrada K."/>
            <person name="Rios-Valencia D.G."/>
            <person name="Calderon-Gallegos A."/>
            <person name="de la Torre P."/>
            <person name="Carrero J.C."/>
            <person name="Sanchez-Flores A."/>
            <person name="Laclette J.P."/>
        </authorList>
    </citation>
    <scope>NUCLEOTIDE SEQUENCE [LARGE SCALE GENOMIC DNA]</scope>
    <source>
        <strain evidence="3">WFUcys</strain>
    </source>
</reference>
<evidence type="ECO:0000256" key="1">
    <source>
        <dbReference type="SAM" id="MobiDB-lite"/>
    </source>
</evidence>
<feature type="compositionally biased region" description="Polar residues" evidence="1">
    <location>
        <begin position="536"/>
        <end position="560"/>
    </location>
</feature>
<comment type="caution">
    <text evidence="3">The sequence shown here is derived from an EMBL/GenBank/DDBJ whole genome shotgun (WGS) entry which is preliminary data.</text>
</comment>
<dbReference type="Proteomes" id="UP001651158">
    <property type="component" value="Unassembled WGS sequence"/>
</dbReference>
<evidence type="ECO:0000259" key="2">
    <source>
        <dbReference type="PROSITE" id="PS50106"/>
    </source>
</evidence>
<protein>
    <recommendedName>
        <fullName evidence="2">PDZ domain-containing protein</fullName>
    </recommendedName>
</protein>